<dbReference type="PROSITE" id="PS51379">
    <property type="entry name" value="4FE4S_FER_2"/>
    <property type="match status" value="1"/>
</dbReference>
<keyword evidence="8" id="KW-0479">Metal-binding</keyword>
<keyword evidence="12" id="KW-0003">3Fe-4S</keyword>
<comment type="similarity">
    <text evidence="3">Belongs to the succinate dehydrogenase/fumarate reductase iron-sulfur protein family.</text>
</comment>
<keyword evidence="11" id="KW-0411">Iron-sulfur</keyword>
<dbReference type="InterPro" id="IPR017900">
    <property type="entry name" value="4Fe4S_Fe_S_CS"/>
</dbReference>
<organism evidence="15">
    <name type="scientific">uncultured Pyrinomonadaceae bacterium</name>
    <dbReference type="NCBI Taxonomy" id="2283094"/>
    <lineage>
        <taxon>Bacteria</taxon>
        <taxon>Pseudomonadati</taxon>
        <taxon>Acidobacteriota</taxon>
        <taxon>Blastocatellia</taxon>
        <taxon>Blastocatellales</taxon>
        <taxon>Pyrinomonadaceae</taxon>
        <taxon>environmental samples</taxon>
    </lineage>
</organism>
<protein>
    <recommendedName>
        <fullName evidence="4">succinate dehydrogenase</fullName>
        <ecNumber evidence="4">1.3.5.1</ecNumber>
    </recommendedName>
</protein>
<evidence type="ECO:0000256" key="8">
    <source>
        <dbReference type="ARBA" id="ARBA00022723"/>
    </source>
</evidence>
<evidence type="ECO:0000256" key="7">
    <source>
        <dbReference type="ARBA" id="ARBA00022714"/>
    </source>
</evidence>
<evidence type="ECO:0000313" key="15">
    <source>
        <dbReference type="EMBL" id="CAA9422122.1"/>
    </source>
</evidence>
<evidence type="ECO:0000256" key="12">
    <source>
        <dbReference type="ARBA" id="ARBA00023291"/>
    </source>
</evidence>
<gene>
    <name evidence="15" type="ORF">AVDCRST_MAG74-3320</name>
</gene>
<dbReference type="AlphaFoldDB" id="A0A6J4PUE0"/>
<dbReference type="InterPro" id="IPR012675">
    <property type="entry name" value="Beta-grasp_dom_sf"/>
</dbReference>
<dbReference type="GO" id="GO:0022904">
    <property type="term" value="P:respiratory electron transport chain"/>
    <property type="evidence" value="ECO:0007669"/>
    <property type="project" value="TreeGrafter"/>
</dbReference>
<dbReference type="SUPFAM" id="SSF54292">
    <property type="entry name" value="2Fe-2S ferredoxin-like"/>
    <property type="match status" value="1"/>
</dbReference>
<dbReference type="Gene3D" id="3.10.20.30">
    <property type="match status" value="1"/>
</dbReference>
<evidence type="ECO:0000256" key="4">
    <source>
        <dbReference type="ARBA" id="ARBA00012792"/>
    </source>
</evidence>
<accession>A0A6J4PUE0</accession>
<evidence type="ECO:0000256" key="10">
    <source>
        <dbReference type="ARBA" id="ARBA00023004"/>
    </source>
</evidence>
<keyword evidence="9 15" id="KW-0560">Oxidoreductase</keyword>
<evidence type="ECO:0000256" key="3">
    <source>
        <dbReference type="ARBA" id="ARBA00009433"/>
    </source>
</evidence>
<dbReference type="FunFam" id="3.10.20.30:FF:000018">
    <property type="entry name" value="Succinate dehydrogenase iron-sulfur subunit"/>
    <property type="match status" value="1"/>
</dbReference>
<dbReference type="InterPro" id="IPR009051">
    <property type="entry name" value="Helical_ferredxn"/>
</dbReference>
<dbReference type="Pfam" id="PF13085">
    <property type="entry name" value="Fer2_3"/>
    <property type="match status" value="1"/>
</dbReference>
<dbReference type="GO" id="GO:0051537">
    <property type="term" value="F:2 iron, 2 sulfur cluster binding"/>
    <property type="evidence" value="ECO:0007669"/>
    <property type="project" value="UniProtKB-KW"/>
</dbReference>
<evidence type="ECO:0000256" key="1">
    <source>
        <dbReference type="ARBA" id="ARBA00001927"/>
    </source>
</evidence>
<dbReference type="PROSITE" id="PS00198">
    <property type="entry name" value="4FE4S_FER_1"/>
    <property type="match status" value="1"/>
</dbReference>
<evidence type="ECO:0000259" key="14">
    <source>
        <dbReference type="PROSITE" id="PS51379"/>
    </source>
</evidence>
<keyword evidence="6" id="KW-0816">Tricarboxylic acid cycle</keyword>
<feature type="domain" description="4Fe-4S ferredoxin-type" evidence="14">
    <location>
        <begin position="162"/>
        <end position="193"/>
    </location>
</feature>
<dbReference type="GO" id="GO:0051539">
    <property type="term" value="F:4 iron, 4 sulfur cluster binding"/>
    <property type="evidence" value="ECO:0007669"/>
    <property type="project" value="UniProtKB-KW"/>
</dbReference>
<proteinExistence type="inferred from homology"/>
<comment type="cofactor">
    <cofactor evidence="1">
        <name>[3Fe-4S] cluster</name>
        <dbReference type="ChEBI" id="CHEBI:21137"/>
    </cofactor>
</comment>
<dbReference type="GO" id="GO:0006099">
    <property type="term" value="P:tricarboxylic acid cycle"/>
    <property type="evidence" value="ECO:0007669"/>
    <property type="project" value="UniProtKB-KW"/>
</dbReference>
<sequence length="265" mass="30113">MNEANVEKKRLENPPQTVDFRISRREKLDAAQYTETFTVPYRRNLNVISALMEIRKNPVTKEGKQTTPPVWNMSCLEQVCGICTIVINGRVRQACSALVDDLLLASGGNTITLEPMSKFPNVRDLTVDRTAMFDYLKRTKVWIELDGTHDLGSGPRMSQETVQERYAYSRCMTCGCCLEACPQYFDDNYIGPQAIAQVRYQNMHPSGKMTRDARLEALMEEDGIQNCGNAQNCVQVCPMSIPLTRAIYETNREATIYGLFGWLRK</sequence>
<dbReference type="NCBIfam" id="TIGR00384">
    <property type="entry name" value="dhsB"/>
    <property type="match status" value="1"/>
</dbReference>
<evidence type="ECO:0000256" key="13">
    <source>
        <dbReference type="ARBA" id="ARBA00034078"/>
    </source>
</evidence>
<dbReference type="Pfam" id="PF13183">
    <property type="entry name" value="Fer4_8"/>
    <property type="match status" value="1"/>
</dbReference>
<dbReference type="GO" id="GO:0008177">
    <property type="term" value="F:succinate dehydrogenase (quinone) activity"/>
    <property type="evidence" value="ECO:0007669"/>
    <property type="project" value="UniProtKB-EC"/>
</dbReference>
<dbReference type="InterPro" id="IPR017896">
    <property type="entry name" value="4Fe4S_Fe-S-bd"/>
</dbReference>
<evidence type="ECO:0000256" key="6">
    <source>
        <dbReference type="ARBA" id="ARBA00022532"/>
    </source>
</evidence>
<keyword evidence="5" id="KW-0004">4Fe-4S</keyword>
<evidence type="ECO:0000256" key="2">
    <source>
        <dbReference type="ARBA" id="ARBA00001966"/>
    </source>
</evidence>
<dbReference type="GO" id="GO:0009055">
    <property type="term" value="F:electron transfer activity"/>
    <property type="evidence" value="ECO:0007669"/>
    <property type="project" value="InterPro"/>
</dbReference>
<evidence type="ECO:0000256" key="5">
    <source>
        <dbReference type="ARBA" id="ARBA00022485"/>
    </source>
</evidence>
<evidence type="ECO:0000256" key="11">
    <source>
        <dbReference type="ARBA" id="ARBA00023014"/>
    </source>
</evidence>
<dbReference type="GO" id="GO:0046872">
    <property type="term" value="F:metal ion binding"/>
    <property type="evidence" value="ECO:0007669"/>
    <property type="project" value="UniProtKB-KW"/>
</dbReference>
<dbReference type="PANTHER" id="PTHR11921">
    <property type="entry name" value="SUCCINATE DEHYDROGENASE IRON-SULFUR PROTEIN"/>
    <property type="match status" value="1"/>
</dbReference>
<dbReference type="InterPro" id="IPR025192">
    <property type="entry name" value="Succ_DH/fum_Rdtase_N"/>
</dbReference>
<comment type="cofactor">
    <cofactor evidence="2">
        <name>[4Fe-4S] cluster</name>
        <dbReference type="ChEBI" id="CHEBI:49883"/>
    </cofactor>
</comment>
<reference evidence="15" key="1">
    <citation type="submission" date="2020-02" db="EMBL/GenBank/DDBJ databases">
        <authorList>
            <person name="Meier V. D."/>
        </authorList>
    </citation>
    <scope>NUCLEOTIDE SEQUENCE</scope>
    <source>
        <strain evidence="15">AVDCRST_MAG74</strain>
    </source>
</reference>
<dbReference type="NCBIfam" id="NF006391">
    <property type="entry name" value="PRK08640.1"/>
    <property type="match status" value="1"/>
</dbReference>
<dbReference type="SUPFAM" id="SSF46548">
    <property type="entry name" value="alpha-helical ferredoxin"/>
    <property type="match status" value="1"/>
</dbReference>
<dbReference type="GO" id="GO:0051538">
    <property type="term" value="F:3 iron, 4 sulfur cluster binding"/>
    <property type="evidence" value="ECO:0007669"/>
    <property type="project" value="UniProtKB-KW"/>
</dbReference>
<dbReference type="InterPro" id="IPR004489">
    <property type="entry name" value="Succ_DH/fum_Rdtase_Fe-S"/>
</dbReference>
<evidence type="ECO:0000256" key="9">
    <source>
        <dbReference type="ARBA" id="ARBA00023002"/>
    </source>
</evidence>
<dbReference type="EMBL" id="CADCUR010000275">
    <property type="protein sequence ID" value="CAA9422122.1"/>
    <property type="molecule type" value="Genomic_DNA"/>
</dbReference>
<dbReference type="PANTHER" id="PTHR11921:SF29">
    <property type="entry name" value="SUCCINATE DEHYDROGENASE [UBIQUINONE] IRON-SULFUR SUBUNIT, MITOCHONDRIAL"/>
    <property type="match status" value="1"/>
</dbReference>
<dbReference type="EC" id="1.3.5.1" evidence="4"/>
<dbReference type="InterPro" id="IPR050573">
    <property type="entry name" value="SDH/FRD_Iron-Sulfur"/>
</dbReference>
<keyword evidence="10" id="KW-0408">Iron</keyword>
<comment type="cofactor">
    <cofactor evidence="13">
        <name>[2Fe-2S] cluster</name>
        <dbReference type="ChEBI" id="CHEBI:190135"/>
    </cofactor>
</comment>
<keyword evidence="7" id="KW-0001">2Fe-2S</keyword>
<name>A0A6J4PUE0_9BACT</name>
<dbReference type="InterPro" id="IPR036010">
    <property type="entry name" value="2Fe-2S_ferredoxin-like_sf"/>
</dbReference>
<dbReference type="Gene3D" id="1.10.1060.10">
    <property type="entry name" value="Alpha-helical ferredoxin"/>
    <property type="match status" value="1"/>
</dbReference>